<comment type="caution">
    <text evidence="5">The sequence shown here is derived from an EMBL/GenBank/DDBJ whole genome shotgun (WGS) entry which is preliminary data.</text>
</comment>
<proteinExistence type="inferred from homology"/>
<dbReference type="Proteomes" id="UP000036987">
    <property type="component" value="Unassembled WGS sequence"/>
</dbReference>
<accession>A0A0K9PDN7</accession>
<dbReference type="PANTHER" id="PTHR13243">
    <property type="entry name" value="HSPC111 PROTEIN-RELATED"/>
    <property type="match status" value="1"/>
</dbReference>
<keyword evidence="6" id="KW-1185">Reference proteome</keyword>
<evidence type="ECO:0000256" key="4">
    <source>
        <dbReference type="ARBA" id="ARBA00023242"/>
    </source>
</evidence>
<dbReference type="Pfam" id="PF09420">
    <property type="entry name" value="Nop16"/>
    <property type="match status" value="1"/>
</dbReference>
<comment type="similarity">
    <text evidence="2">Belongs to the NOP16 family.</text>
</comment>
<evidence type="ECO:0000313" key="5">
    <source>
        <dbReference type="EMBL" id="KMZ66335.1"/>
    </source>
</evidence>
<dbReference type="PANTHER" id="PTHR13243:SF1">
    <property type="entry name" value="NUCLEOLAR PROTEIN 16"/>
    <property type="match status" value="1"/>
</dbReference>
<sequence length="206" mass="23314">MGGSRRRLKKSRQKIRCGLPRKNPNVFKPAFSIPERLLLANPDKLWDNEGSVIDNYKAFGVVSNPNLLGVRARTPHIVQDPSLQVPATIFEPPKLVNEFDPIDSGSDLENDDLKSVLGKKRRDGKSAPLEPLTRIQRVYVGRLVDKYGDNYQAMFMDMKLNSMQHSVGVLKKLCTKYHLHPPCTSKFKVRKGEISSRTDEEKLLSS</sequence>
<evidence type="ECO:0000256" key="2">
    <source>
        <dbReference type="ARBA" id="ARBA00008479"/>
    </source>
</evidence>
<reference evidence="6" key="1">
    <citation type="journal article" date="2016" name="Nature">
        <title>The genome of the seagrass Zostera marina reveals angiosperm adaptation to the sea.</title>
        <authorList>
            <person name="Olsen J.L."/>
            <person name="Rouze P."/>
            <person name="Verhelst B."/>
            <person name="Lin Y.-C."/>
            <person name="Bayer T."/>
            <person name="Collen J."/>
            <person name="Dattolo E."/>
            <person name="De Paoli E."/>
            <person name="Dittami S."/>
            <person name="Maumus F."/>
            <person name="Michel G."/>
            <person name="Kersting A."/>
            <person name="Lauritano C."/>
            <person name="Lohaus R."/>
            <person name="Toepel M."/>
            <person name="Tonon T."/>
            <person name="Vanneste K."/>
            <person name="Amirebrahimi M."/>
            <person name="Brakel J."/>
            <person name="Bostroem C."/>
            <person name="Chovatia M."/>
            <person name="Grimwood J."/>
            <person name="Jenkins J.W."/>
            <person name="Jueterbock A."/>
            <person name="Mraz A."/>
            <person name="Stam W.T."/>
            <person name="Tice H."/>
            <person name="Bornberg-Bauer E."/>
            <person name="Green P.J."/>
            <person name="Pearson G.A."/>
            <person name="Procaccini G."/>
            <person name="Duarte C.M."/>
            <person name="Schmutz J."/>
            <person name="Reusch T.B.H."/>
            <person name="Van de Peer Y."/>
        </authorList>
    </citation>
    <scope>NUCLEOTIDE SEQUENCE [LARGE SCALE GENOMIC DNA]</scope>
    <source>
        <strain evidence="6">cv. Finnish</strain>
    </source>
</reference>
<dbReference type="GO" id="GO:0005730">
    <property type="term" value="C:nucleolus"/>
    <property type="evidence" value="ECO:0000318"/>
    <property type="project" value="GO_Central"/>
</dbReference>
<dbReference type="EMBL" id="LFYR01000981">
    <property type="protein sequence ID" value="KMZ66335.1"/>
    <property type="molecule type" value="Genomic_DNA"/>
</dbReference>
<evidence type="ECO:0000256" key="1">
    <source>
        <dbReference type="ARBA" id="ARBA00004604"/>
    </source>
</evidence>
<evidence type="ECO:0000256" key="3">
    <source>
        <dbReference type="ARBA" id="ARBA00015522"/>
    </source>
</evidence>
<name>A0A0K9PDN7_ZOSMR</name>
<evidence type="ECO:0000313" key="6">
    <source>
        <dbReference type="Proteomes" id="UP000036987"/>
    </source>
</evidence>
<dbReference type="AlphaFoldDB" id="A0A0K9PDN7"/>
<dbReference type="OMA" id="IKLNAMQ"/>
<dbReference type="OrthoDB" id="285729at2759"/>
<keyword evidence="4" id="KW-0539">Nucleus</keyword>
<protein>
    <recommendedName>
        <fullName evidence="3">Nucleolar protein 16</fullName>
    </recommendedName>
</protein>
<comment type="subcellular location">
    <subcellularLocation>
        <location evidence="1">Nucleus</location>
        <location evidence="1">Nucleolus</location>
    </subcellularLocation>
</comment>
<organism evidence="5 6">
    <name type="scientific">Zostera marina</name>
    <name type="common">Eelgrass</name>
    <dbReference type="NCBI Taxonomy" id="29655"/>
    <lineage>
        <taxon>Eukaryota</taxon>
        <taxon>Viridiplantae</taxon>
        <taxon>Streptophyta</taxon>
        <taxon>Embryophyta</taxon>
        <taxon>Tracheophyta</taxon>
        <taxon>Spermatophyta</taxon>
        <taxon>Magnoliopsida</taxon>
        <taxon>Liliopsida</taxon>
        <taxon>Zosteraceae</taxon>
        <taxon>Zostera</taxon>
    </lineage>
</organism>
<dbReference type="STRING" id="29655.A0A0K9PDN7"/>
<dbReference type="InterPro" id="IPR019002">
    <property type="entry name" value="Ribosome_biogenesis_Nop16"/>
</dbReference>
<gene>
    <name evidence="5" type="ORF">ZOSMA_2G03520</name>
</gene>
<dbReference type="GO" id="GO:0042273">
    <property type="term" value="P:ribosomal large subunit biogenesis"/>
    <property type="evidence" value="ECO:0000318"/>
    <property type="project" value="GO_Central"/>
</dbReference>